<dbReference type="NCBIfam" id="NF001985">
    <property type="entry name" value="PRK00777.1"/>
    <property type="match status" value="1"/>
</dbReference>
<feature type="compositionally biased region" description="Basic and acidic residues" evidence="8">
    <location>
        <begin position="153"/>
        <end position="162"/>
    </location>
</feature>
<dbReference type="eggNOG" id="arCOG01223">
    <property type="taxonomic scope" value="Archaea"/>
</dbReference>
<comment type="pathway">
    <text evidence="7">Cofactor biosynthesis; coenzyme A biosynthesis.</text>
</comment>
<dbReference type="EC" id="2.7.7.3" evidence="7"/>
<dbReference type="GO" id="GO:0005524">
    <property type="term" value="F:ATP binding"/>
    <property type="evidence" value="ECO:0007669"/>
    <property type="project" value="UniProtKB-KW"/>
</dbReference>
<keyword evidence="11" id="KW-1185">Reference proteome</keyword>
<dbReference type="SUPFAM" id="SSF52374">
    <property type="entry name" value="Nucleotidylyl transferase"/>
    <property type="match status" value="1"/>
</dbReference>
<dbReference type="EMBL" id="CP001687">
    <property type="protein sequence ID" value="ACV10590.1"/>
    <property type="molecule type" value="Genomic_DNA"/>
</dbReference>
<dbReference type="HOGENOM" id="CLU_035272_5_0_2"/>
<sequence length="162" mass="18159">MKVALGGTFDPIHDGHRALFDRAFELGDVTVGLTSDELAPTTRQEGRPVRSYDDRLADLEAELSAYAREYDRTYTIRKLEEPTGIATEEQFDVLVVSPETETGGKRINEIREEHDREPLSIEVVDHVMAEDGDPISSTRIVRGEIDEYGNLTPDRDGREPTA</sequence>
<evidence type="ECO:0000256" key="4">
    <source>
        <dbReference type="ARBA" id="ARBA00022741"/>
    </source>
</evidence>
<dbReference type="HAMAP" id="MF_00647">
    <property type="entry name" value="PPAT_arch"/>
    <property type="match status" value="1"/>
</dbReference>
<accession>C7NRF3</accession>
<dbReference type="Gene3D" id="3.40.50.620">
    <property type="entry name" value="HUPs"/>
    <property type="match status" value="1"/>
</dbReference>
<evidence type="ECO:0000256" key="5">
    <source>
        <dbReference type="ARBA" id="ARBA00022840"/>
    </source>
</evidence>
<evidence type="ECO:0000259" key="9">
    <source>
        <dbReference type="Pfam" id="PF01467"/>
    </source>
</evidence>
<dbReference type="InterPro" id="IPR023540">
    <property type="entry name" value="PPAT_arch"/>
</dbReference>
<dbReference type="InterPro" id="IPR004821">
    <property type="entry name" value="Cyt_trans-like"/>
</dbReference>
<comment type="similarity">
    <text evidence="7">Belongs to the eukaryotic CoaD family.</text>
</comment>
<gene>
    <name evidence="7" type="primary">coaD</name>
    <name evidence="10" type="ordered locus">Huta_0403</name>
</gene>
<evidence type="ECO:0000256" key="3">
    <source>
        <dbReference type="ARBA" id="ARBA00022695"/>
    </source>
</evidence>
<dbReference type="STRING" id="519442.Huta_0403"/>
<evidence type="ECO:0000313" key="10">
    <source>
        <dbReference type="EMBL" id="ACV10590.1"/>
    </source>
</evidence>
<evidence type="ECO:0000256" key="2">
    <source>
        <dbReference type="ARBA" id="ARBA00022679"/>
    </source>
</evidence>
<dbReference type="GO" id="GO:0005737">
    <property type="term" value="C:cytoplasm"/>
    <property type="evidence" value="ECO:0007669"/>
    <property type="project" value="UniProtKB-SubCell"/>
</dbReference>
<proteinExistence type="inferred from homology"/>
<reference evidence="10 11" key="1">
    <citation type="journal article" date="2009" name="Stand. Genomic Sci.">
        <title>Complete genome sequence of Halorhabdus utahensis type strain (AX-2).</title>
        <authorList>
            <person name="Anderson I."/>
            <person name="Tindall B.J."/>
            <person name="Pomrenke H."/>
            <person name="Goker M."/>
            <person name="Lapidus A."/>
            <person name="Nolan M."/>
            <person name="Copeland A."/>
            <person name="Glavina Del Rio T."/>
            <person name="Chen F."/>
            <person name="Tice H."/>
            <person name="Cheng J.F."/>
            <person name="Lucas S."/>
            <person name="Chertkov O."/>
            <person name="Bruce D."/>
            <person name="Brettin T."/>
            <person name="Detter J.C."/>
            <person name="Han C."/>
            <person name="Goodwin L."/>
            <person name="Land M."/>
            <person name="Hauser L."/>
            <person name="Chang Y.J."/>
            <person name="Jeffries C.D."/>
            <person name="Pitluck S."/>
            <person name="Pati A."/>
            <person name="Mavromatis K."/>
            <person name="Ivanova N."/>
            <person name="Ovchinnikova G."/>
            <person name="Chen A."/>
            <person name="Palaniappan K."/>
            <person name="Chain P."/>
            <person name="Rohde M."/>
            <person name="Bristow J."/>
            <person name="Eisen J.A."/>
            <person name="Markowitz V."/>
            <person name="Hugenholtz P."/>
            <person name="Kyrpides N.C."/>
            <person name="Klenk H.P."/>
        </authorList>
    </citation>
    <scope>NUCLEOTIDE SEQUENCE [LARGE SCALE GENOMIC DNA]</scope>
    <source>
        <strain evidence="11">DSM 12940 / JCM 11049 / AX-2</strain>
    </source>
</reference>
<keyword evidence="2 7" id="KW-0808">Transferase</keyword>
<dbReference type="GeneID" id="8382670"/>
<dbReference type="GO" id="GO:0004595">
    <property type="term" value="F:pantetheine-phosphate adenylyltransferase activity"/>
    <property type="evidence" value="ECO:0007669"/>
    <property type="project" value="UniProtKB-UniRule"/>
</dbReference>
<evidence type="ECO:0000256" key="7">
    <source>
        <dbReference type="HAMAP-Rule" id="MF_00647"/>
    </source>
</evidence>
<dbReference type="GO" id="GO:0015937">
    <property type="term" value="P:coenzyme A biosynthetic process"/>
    <property type="evidence" value="ECO:0007669"/>
    <property type="project" value="UniProtKB-UniRule"/>
</dbReference>
<dbReference type="Pfam" id="PF01467">
    <property type="entry name" value="CTP_transf_like"/>
    <property type="match status" value="1"/>
</dbReference>
<keyword evidence="1 7" id="KW-0963">Cytoplasm</keyword>
<comment type="function">
    <text evidence="7">Reversibly transfers an adenylyl group from ATP to 4'-phosphopantetheine, yielding dephospho-CoA (dPCoA) and pyrophosphate.</text>
</comment>
<dbReference type="UniPathway" id="UPA00241"/>
<dbReference type="AlphaFoldDB" id="C7NRF3"/>
<organism evidence="10 11">
    <name type="scientific">Halorhabdus utahensis (strain DSM 12940 / JCM 11049 / AX-2)</name>
    <dbReference type="NCBI Taxonomy" id="519442"/>
    <lineage>
        <taxon>Archaea</taxon>
        <taxon>Methanobacteriati</taxon>
        <taxon>Methanobacteriota</taxon>
        <taxon>Stenosarchaea group</taxon>
        <taxon>Halobacteria</taxon>
        <taxon>Halobacteriales</taxon>
        <taxon>Haloarculaceae</taxon>
        <taxon>Halorhabdus</taxon>
    </lineage>
</organism>
<protein>
    <recommendedName>
        <fullName evidence="7">Phosphopantetheine adenylyltransferase</fullName>
        <ecNumber evidence="7">2.7.7.3</ecNumber>
    </recommendedName>
    <alternativeName>
        <fullName evidence="7">Dephospho-CoA pyrophosphorylase</fullName>
    </alternativeName>
    <alternativeName>
        <fullName evidence="7">Pantetheine-phosphate adenylyltransferase</fullName>
        <shortName evidence="7">PPAT</shortName>
    </alternativeName>
</protein>
<keyword evidence="6 7" id="KW-0173">Coenzyme A biosynthesis</keyword>
<comment type="subcellular location">
    <subcellularLocation>
        <location evidence="7">Cytoplasm</location>
    </subcellularLocation>
</comment>
<keyword evidence="4 7" id="KW-0547">Nucleotide-binding</keyword>
<keyword evidence="3 7" id="KW-0548">Nucleotidyltransferase</keyword>
<comment type="catalytic activity">
    <reaction evidence="7">
        <text>(R)-4'-phosphopantetheine + ATP + H(+) = 3'-dephospho-CoA + diphosphate</text>
        <dbReference type="Rhea" id="RHEA:19801"/>
        <dbReference type="ChEBI" id="CHEBI:15378"/>
        <dbReference type="ChEBI" id="CHEBI:30616"/>
        <dbReference type="ChEBI" id="CHEBI:33019"/>
        <dbReference type="ChEBI" id="CHEBI:57328"/>
        <dbReference type="ChEBI" id="CHEBI:61723"/>
        <dbReference type="EC" id="2.7.7.3"/>
    </reaction>
</comment>
<feature type="domain" description="Cytidyltransferase-like" evidence="9">
    <location>
        <begin position="5"/>
        <end position="142"/>
    </location>
</feature>
<evidence type="ECO:0000313" key="11">
    <source>
        <dbReference type="Proteomes" id="UP000002071"/>
    </source>
</evidence>
<evidence type="ECO:0000256" key="8">
    <source>
        <dbReference type="SAM" id="MobiDB-lite"/>
    </source>
</evidence>
<evidence type="ECO:0000256" key="6">
    <source>
        <dbReference type="ARBA" id="ARBA00022993"/>
    </source>
</evidence>
<dbReference type="Proteomes" id="UP000002071">
    <property type="component" value="Chromosome"/>
</dbReference>
<keyword evidence="5 7" id="KW-0067">ATP-binding</keyword>
<name>C7NRF3_HALUD</name>
<dbReference type="InterPro" id="IPR014729">
    <property type="entry name" value="Rossmann-like_a/b/a_fold"/>
</dbReference>
<dbReference type="OrthoDB" id="53228at2157"/>
<dbReference type="KEGG" id="hut:Huta_0403"/>
<evidence type="ECO:0000256" key="1">
    <source>
        <dbReference type="ARBA" id="ARBA00022490"/>
    </source>
</evidence>
<dbReference type="RefSeq" id="WP_012795467.1">
    <property type="nucleotide sequence ID" value="NC_013158.1"/>
</dbReference>
<feature type="region of interest" description="Disordered" evidence="8">
    <location>
        <begin position="143"/>
        <end position="162"/>
    </location>
</feature>
<dbReference type="NCBIfam" id="TIGR00125">
    <property type="entry name" value="cyt_tran_rel"/>
    <property type="match status" value="1"/>
</dbReference>